<evidence type="ECO:0000313" key="3">
    <source>
        <dbReference type="Proteomes" id="UP001218188"/>
    </source>
</evidence>
<protein>
    <submittedName>
        <fullName evidence="2">Uncharacterized protein</fullName>
    </submittedName>
</protein>
<keyword evidence="3" id="KW-1185">Reference proteome</keyword>
<dbReference type="Proteomes" id="UP001218188">
    <property type="component" value="Unassembled WGS sequence"/>
</dbReference>
<proteinExistence type="predicted"/>
<gene>
    <name evidence="2" type="ORF">C8F04DRAFT_1181281</name>
</gene>
<evidence type="ECO:0000256" key="1">
    <source>
        <dbReference type="SAM" id="MobiDB-lite"/>
    </source>
</evidence>
<organism evidence="2 3">
    <name type="scientific">Mycena alexandri</name>
    <dbReference type="NCBI Taxonomy" id="1745969"/>
    <lineage>
        <taxon>Eukaryota</taxon>
        <taxon>Fungi</taxon>
        <taxon>Dikarya</taxon>
        <taxon>Basidiomycota</taxon>
        <taxon>Agaricomycotina</taxon>
        <taxon>Agaricomycetes</taxon>
        <taxon>Agaricomycetidae</taxon>
        <taxon>Agaricales</taxon>
        <taxon>Marasmiineae</taxon>
        <taxon>Mycenaceae</taxon>
        <taxon>Mycena</taxon>
    </lineage>
</organism>
<dbReference type="EMBL" id="JARJCM010000042">
    <property type="protein sequence ID" value="KAJ7036594.1"/>
    <property type="molecule type" value="Genomic_DNA"/>
</dbReference>
<accession>A0AAD6X915</accession>
<reference evidence="2" key="1">
    <citation type="submission" date="2023-03" db="EMBL/GenBank/DDBJ databases">
        <title>Massive genome expansion in bonnet fungi (Mycena s.s.) driven by repeated elements and novel gene families across ecological guilds.</title>
        <authorList>
            <consortium name="Lawrence Berkeley National Laboratory"/>
            <person name="Harder C.B."/>
            <person name="Miyauchi S."/>
            <person name="Viragh M."/>
            <person name="Kuo A."/>
            <person name="Thoen E."/>
            <person name="Andreopoulos B."/>
            <person name="Lu D."/>
            <person name="Skrede I."/>
            <person name="Drula E."/>
            <person name="Henrissat B."/>
            <person name="Morin E."/>
            <person name="Kohler A."/>
            <person name="Barry K."/>
            <person name="LaButti K."/>
            <person name="Morin E."/>
            <person name="Salamov A."/>
            <person name="Lipzen A."/>
            <person name="Mereny Z."/>
            <person name="Hegedus B."/>
            <person name="Baldrian P."/>
            <person name="Stursova M."/>
            <person name="Weitz H."/>
            <person name="Taylor A."/>
            <person name="Grigoriev I.V."/>
            <person name="Nagy L.G."/>
            <person name="Martin F."/>
            <person name="Kauserud H."/>
        </authorList>
    </citation>
    <scope>NUCLEOTIDE SEQUENCE</scope>
    <source>
        <strain evidence="2">CBHHK200</strain>
    </source>
</reference>
<feature type="region of interest" description="Disordered" evidence="1">
    <location>
        <begin position="242"/>
        <end position="264"/>
    </location>
</feature>
<sequence length="346" mass="37630">MSQPTATPPATARTNTRFRSPLVSISTPPAPLDDGETLRGAVKFHGGTSAGKTLPWSSFGSAKHRLWTTLLSSVPRDAAHGIVGVQHGECLGQTPAFWALVSWEATEAGGSCGEEFFAQSLFDGGSDRRRGIVEDDLPAKRDISGHRALHASPTPTPSKHNKPARYSGSSIVCERPLDARRVASCAILLCLIPAPNVKPAWTGLGWRLDEPMSTREPTFTCDPARRSLDDAPQIHRRREKLNRNPLPGGAIRKKKREQDAAQSGGAFQALSVSVREGLRRVLLHRTSERRNQAQLMLLGTQRRGLRSGTENRAKWEMSTSISLSNSRPLFENLAAGQGQEKGTVAR</sequence>
<feature type="compositionally biased region" description="Low complexity" evidence="1">
    <location>
        <begin position="1"/>
        <end position="19"/>
    </location>
</feature>
<evidence type="ECO:0000313" key="2">
    <source>
        <dbReference type="EMBL" id="KAJ7036594.1"/>
    </source>
</evidence>
<name>A0AAD6X915_9AGAR</name>
<comment type="caution">
    <text evidence="2">The sequence shown here is derived from an EMBL/GenBank/DDBJ whole genome shotgun (WGS) entry which is preliminary data.</text>
</comment>
<feature type="region of interest" description="Disordered" evidence="1">
    <location>
        <begin position="1"/>
        <end position="34"/>
    </location>
</feature>
<dbReference type="AlphaFoldDB" id="A0AAD6X915"/>
<feature type="region of interest" description="Disordered" evidence="1">
    <location>
        <begin position="143"/>
        <end position="167"/>
    </location>
</feature>